<dbReference type="SUPFAM" id="SSF50104">
    <property type="entry name" value="Translation proteins SH3-like domain"/>
    <property type="match status" value="1"/>
</dbReference>
<dbReference type="InterPro" id="IPR039660">
    <property type="entry name" value="Ribosomal_eL14"/>
</dbReference>
<evidence type="ECO:0000256" key="4">
    <source>
        <dbReference type="ARBA" id="ARBA00035215"/>
    </source>
</evidence>
<dbReference type="Proteomes" id="UP001235939">
    <property type="component" value="Chromosome 10"/>
</dbReference>
<organism evidence="7 8">
    <name type="scientific">Cordylochernes scorpioides</name>
    <dbReference type="NCBI Taxonomy" id="51811"/>
    <lineage>
        <taxon>Eukaryota</taxon>
        <taxon>Metazoa</taxon>
        <taxon>Ecdysozoa</taxon>
        <taxon>Arthropoda</taxon>
        <taxon>Chelicerata</taxon>
        <taxon>Arachnida</taxon>
        <taxon>Pseudoscorpiones</taxon>
        <taxon>Cheliferoidea</taxon>
        <taxon>Chernetidae</taxon>
        <taxon>Cordylochernes</taxon>
    </lineage>
</organism>
<dbReference type="InterPro" id="IPR008991">
    <property type="entry name" value="Translation_prot_SH3-like_sf"/>
</dbReference>
<evidence type="ECO:0000256" key="5">
    <source>
        <dbReference type="ARBA" id="ARBA00035318"/>
    </source>
</evidence>
<dbReference type="PANTHER" id="PTHR11127">
    <property type="entry name" value="60S RIBOSOMAL PROTEIN L14"/>
    <property type="match status" value="1"/>
</dbReference>
<evidence type="ECO:0000259" key="6">
    <source>
        <dbReference type="Pfam" id="PF01929"/>
    </source>
</evidence>
<keyword evidence="3" id="KW-0687">Ribonucleoprotein</keyword>
<evidence type="ECO:0000313" key="8">
    <source>
        <dbReference type="Proteomes" id="UP001235939"/>
    </source>
</evidence>
<name>A0ABY6KX13_9ARAC</name>
<sequence>MALIDGPTTAVPLQAIPFKRHRLTKYKVKIPQFTFTHVVRKALIVAKEKRKTMNDLNRFKLYKAKKAINNLVRREVARLRYQAKKKAAKALIDGSTTAVPLQAIPFKRFQFTKYEVKILHFTSTHVVRKALVATDIETKYKETAALMKIVAKEKRKTMNDLDRFKLCKTKKTINNLVRREVACLRYQEKRKAAK</sequence>
<dbReference type="EMBL" id="CP092872">
    <property type="protein sequence ID" value="UYV73405.1"/>
    <property type="molecule type" value="Genomic_DNA"/>
</dbReference>
<gene>
    <name evidence="7" type="ORF">LAZ67_10003060</name>
</gene>
<accession>A0ABY6KX13</accession>
<dbReference type="InterPro" id="IPR014722">
    <property type="entry name" value="Rib_uL2_dom2"/>
</dbReference>
<feature type="domain" description="Large ribosomal subunit protein eL14" evidence="6">
    <location>
        <begin position="102"/>
        <end position="172"/>
    </location>
</feature>
<evidence type="ECO:0000313" key="7">
    <source>
        <dbReference type="EMBL" id="UYV73405.1"/>
    </source>
</evidence>
<dbReference type="Gene3D" id="2.30.30.30">
    <property type="match status" value="2"/>
</dbReference>
<protein>
    <recommendedName>
        <fullName evidence="4">Large ribosomal subunit protein eL14</fullName>
    </recommendedName>
    <alternativeName>
        <fullName evidence="5">60S ribosomal protein L14</fullName>
    </alternativeName>
</protein>
<keyword evidence="8" id="KW-1185">Reference proteome</keyword>
<proteinExistence type="inferred from homology"/>
<dbReference type="Gene3D" id="6.10.250.2270">
    <property type="match status" value="2"/>
</dbReference>
<evidence type="ECO:0000256" key="3">
    <source>
        <dbReference type="ARBA" id="ARBA00023274"/>
    </source>
</evidence>
<dbReference type="InterPro" id="IPR002784">
    <property type="entry name" value="Ribosomal_eL14_dom"/>
</dbReference>
<reference evidence="7 8" key="1">
    <citation type="submission" date="2022-01" db="EMBL/GenBank/DDBJ databases">
        <title>A chromosomal length assembly of Cordylochernes scorpioides.</title>
        <authorList>
            <person name="Zeh D."/>
            <person name="Zeh J."/>
        </authorList>
    </citation>
    <scope>NUCLEOTIDE SEQUENCE [LARGE SCALE GENOMIC DNA]</scope>
    <source>
        <strain evidence="7">IN4F17</strain>
        <tissue evidence="7">Whole Body</tissue>
    </source>
</reference>
<comment type="similarity">
    <text evidence="1">Belongs to the eukaryotic ribosomal protein eL14 family.</text>
</comment>
<dbReference type="CDD" id="cd23702">
    <property type="entry name" value="eL14"/>
    <property type="match status" value="1"/>
</dbReference>
<dbReference type="Pfam" id="PF01929">
    <property type="entry name" value="Ribosomal_L14e"/>
    <property type="match status" value="1"/>
</dbReference>
<keyword evidence="2" id="KW-0689">Ribosomal protein</keyword>
<evidence type="ECO:0000256" key="1">
    <source>
        <dbReference type="ARBA" id="ARBA00006592"/>
    </source>
</evidence>
<dbReference type="PANTHER" id="PTHR11127:SF2">
    <property type="entry name" value="LARGE RIBOSOMAL SUBUNIT PROTEIN EL14"/>
    <property type="match status" value="1"/>
</dbReference>
<evidence type="ECO:0000256" key="2">
    <source>
        <dbReference type="ARBA" id="ARBA00022980"/>
    </source>
</evidence>